<dbReference type="RefSeq" id="WP_334478086.1">
    <property type="nucleotide sequence ID" value="NZ_JAZHRV010000001.1"/>
</dbReference>
<keyword evidence="1" id="KW-0472">Membrane</keyword>
<keyword evidence="1" id="KW-1133">Transmembrane helix</keyword>
<evidence type="ECO:0000313" key="2">
    <source>
        <dbReference type="EMBL" id="MEH2553571.1"/>
    </source>
</evidence>
<keyword evidence="1" id="KW-0812">Transmembrane</keyword>
<reference evidence="2 3" key="1">
    <citation type="submission" date="2024-02" db="EMBL/GenBank/DDBJ databases">
        <title>Adaptive strategies in a cosmopolitan and abundant soil bacterium.</title>
        <authorList>
            <person name="Carini P."/>
        </authorList>
    </citation>
    <scope>NUCLEOTIDE SEQUENCE [LARGE SCALE GENOMIC DNA]</scope>
    <source>
        <strain evidence="2 3">AZCC 1608</strain>
    </source>
</reference>
<name>A0ABU8B4W6_9BRAD</name>
<comment type="caution">
    <text evidence="2">The sequence shown here is derived from an EMBL/GenBank/DDBJ whole genome shotgun (WGS) entry which is preliminary data.</text>
</comment>
<organism evidence="2 3">
    <name type="scientific">Bradyrhizobium algeriense</name>
    <dbReference type="NCBI Taxonomy" id="634784"/>
    <lineage>
        <taxon>Bacteria</taxon>
        <taxon>Pseudomonadati</taxon>
        <taxon>Pseudomonadota</taxon>
        <taxon>Alphaproteobacteria</taxon>
        <taxon>Hyphomicrobiales</taxon>
        <taxon>Nitrobacteraceae</taxon>
        <taxon>Bradyrhizobium</taxon>
    </lineage>
</organism>
<keyword evidence="3" id="KW-1185">Reference proteome</keyword>
<sequence length="123" mass="14152">MIIAMITVRMVQPAVYKIVDMVTMRHRFMSAVWTVRVLAMDLRRALHWICGIYRDGMFVHVILVHMVKMAVVKIIHVTVMTNRGVPAIRAMLVSVVGMVFLGTCGHQQCSLRLFAVDTYHRRQ</sequence>
<evidence type="ECO:0000313" key="3">
    <source>
        <dbReference type="Proteomes" id="UP001364224"/>
    </source>
</evidence>
<dbReference type="Proteomes" id="UP001364224">
    <property type="component" value="Unassembled WGS sequence"/>
</dbReference>
<proteinExistence type="predicted"/>
<gene>
    <name evidence="2" type="ORF">V1286_001100</name>
</gene>
<accession>A0ABU8B4W6</accession>
<feature type="transmembrane region" description="Helical" evidence="1">
    <location>
        <begin position="87"/>
        <end position="104"/>
    </location>
</feature>
<dbReference type="EMBL" id="JAZHRV010000001">
    <property type="protein sequence ID" value="MEH2553571.1"/>
    <property type="molecule type" value="Genomic_DNA"/>
</dbReference>
<evidence type="ECO:0000256" key="1">
    <source>
        <dbReference type="SAM" id="Phobius"/>
    </source>
</evidence>
<protein>
    <submittedName>
        <fullName evidence="2">Uncharacterized protein</fullName>
    </submittedName>
</protein>